<accession>A0ABR2HH29</accession>
<protein>
    <submittedName>
        <fullName evidence="1">Uncharacterized protein</fullName>
    </submittedName>
</protein>
<keyword evidence="2" id="KW-1185">Reference proteome</keyword>
<name>A0ABR2HH29_9EUKA</name>
<evidence type="ECO:0000313" key="1">
    <source>
        <dbReference type="EMBL" id="KAK8846408.1"/>
    </source>
</evidence>
<gene>
    <name evidence="1" type="ORF">M9Y10_020426</name>
</gene>
<reference evidence="1 2" key="1">
    <citation type="submission" date="2024-04" db="EMBL/GenBank/DDBJ databases">
        <title>Tritrichomonas musculus Genome.</title>
        <authorList>
            <person name="Alves-Ferreira E."/>
            <person name="Grigg M."/>
            <person name="Lorenzi H."/>
            <person name="Galac M."/>
        </authorList>
    </citation>
    <scope>NUCLEOTIDE SEQUENCE [LARGE SCALE GENOMIC DNA]</scope>
    <source>
        <strain evidence="1 2">EAF2021</strain>
    </source>
</reference>
<evidence type="ECO:0000313" key="2">
    <source>
        <dbReference type="Proteomes" id="UP001470230"/>
    </source>
</evidence>
<dbReference type="EMBL" id="JAPFFF010000029">
    <property type="protein sequence ID" value="KAK8846408.1"/>
    <property type="molecule type" value="Genomic_DNA"/>
</dbReference>
<comment type="caution">
    <text evidence="1">The sequence shown here is derived from an EMBL/GenBank/DDBJ whole genome shotgun (WGS) entry which is preliminary data.</text>
</comment>
<proteinExistence type="predicted"/>
<sequence length="198" mass="22697">MTETTTQGNVYGLNIHLLAFNLKGNLIHNKEKIRVSITTLPEEKKQHFSINPKDIGHVHHYFTVNVTDKTQKIIFVFRRKNFIQADPIIASTVVKSDQYPKNKDDTSNTDVKTISIFEPLSKIRKENKGKGFEKNINNNRKVVGQMSIQFEVTDPFPEAEFHNKGKSKVKKGHGSVNNGYAKLDNDENIEDNFIFNEH</sequence>
<dbReference type="Proteomes" id="UP001470230">
    <property type="component" value="Unassembled WGS sequence"/>
</dbReference>
<organism evidence="1 2">
    <name type="scientific">Tritrichomonas musculus</name>
    <dbReference type="NCBI Taxonomy" id="1915356"/>
    <lineage>
        <taxon>Eukaryota</taxon>
        <taxon>Metamonada</taxon>
        <taxon>Parabasalia</taxon>
        <taxon>Tritrichomonadida</taxon>
        <taxon>Tritrichomonadidae</taxon>
        <taxon>Tritrichomonas</taxon>
    </lineage>
</organism>